<sequence length="77" mass="9004">MSQVGLQALISLFVHIVVFILTWWALQSLKFDLLFRHPKSLQARMLYILLALAVSYPVARFFLDYVNWSMTLPQIYG</sequence>
<accession>A0AAU8IHP7</accession>
<evidence type="ECO:0000313" key="2">
    <source>
        <dbReference type="EMBL" id="XCJ17846.1"/>
    </source>
</evidence>
<keyword evidence="1" id="KW-0812">Transmembrane</keyword>
<keyword evidence="1" id="KW-0472">Membrane</keyword>
<dbReference type="RefSeq" id="WP_129928392.1">
    <property type="nucleotide sequence ID" value="NZ_CP159510.1"/>
</dbReference>
<name>A0AAU8IHP7_9BACL</name>
<gene>
    <name evidence="2" type="ORF">ABNN70_05055</name>
</gene>
<reference evidence="2" key="1">
    <citation type="submission" date="2024-06" db="EMBL/GenBank/DDBJ databases">
        <authorList>
            <person name="Fan A."/>
            <person name="Zhang F.Y."/>
            <person name="Zhang L."/>
        </authorList>
    </citation>
    <scope>NUCLEOTIDE SEQUENCE</scope>
    <source>
        <strain evidence="2">Y61</strain>
    </source>
</reference>
<dbReference type="InterPro" id="IPR009526">
    <property type="entry name" value="DUF1146"/>
</dbReference>
<feature type="transmembrane region" description="Helical" evidence="1">
    <location>
        <begin position="6"/>
        <end position="26"/>
    </location>
</feature>
<dbReference type="EMBL" id="CP159510">
    <property type="protein sequence ID" value="XCJ17846.1"/>
    <property type="molecule type" value="Genomic_DNA"/>
</dbReference>
<organism evidence="2">
    <name type="scientific">Sporolactobacillus sp. Y61</name>
    <dbReference type="NCBI Taxonomy" id="3160863"/>
    <lineage>
        <taxon>Bacteria</taxon>
        <taxon>Bacillati</taxon>
        <taxon>Bacillota</taxon>
        <taxon>Bacilli</taxon>
        <taxon>Bacillales</taxon>
        <taxon>Sporolactobacillaceae</taxon>
        <taxon>Sporolactobacillus</taxon>
    </lineage>
</organism>
<protein>
    <submittedName>
        <fullName evidence="2">DUF1146 family protein</fullName>
    </submittedName>
</protein>
<dbReference type="Pfam" id="PF06612">
    <property type="entry name" value="DUF1146"/>
    <property type="match status" value="1"/>
</dbReference>
<keyword evidence="1" id="KW-1133">Transmembrane helix</keyword>
<evidence type="ECO:0000256" key="1">
    <source>
        <dbReference type="SAM" id="Phobius"/>
    </source>
</evidence>
<feature type="transmembrane region" description="Helical" evidence="1">
    <location>
        <begin position="46"/>
        <end position="63"/>
    </location>
</feature>
<dbReference type="NCBIfam" id="TIGR02327">
    <property type="entry name" value="int_mem_ywzB"/>
    <property type="match status" value="1"/>
</dbReference>
<proteinExistence type="predicted"/>
<dbReference type="AlphaFoldDB" id="A0AAU8IHP7"/>